<sequence length="355" mass="40368">MDSQRVLASDPKIVEAYFDLLEDMIKEYNIVLENIYNMDETGFLLGQSNREIITMVECISTHGPLPLPMVIFKGKTHQQGWYQDHAAAKDWMFATSPNGWTDDDLALEWLWDCFDKHMQQKAQGKHHLLILDGHSSHVTLDFIQQAWESCIVCLCLPPHATHLLQPLVVSIFGLLQKAFTTEVDKFAGANLSISKKDFLGMYIKAHQVITRRATAKTFKDVGIDSTFCHEVVLNYMPAFNQDITPPPQLPFPEEPTTPSTSVEAKQLIVQLLQSHAQQEELQASLQITQWKQHAYAHKLGRYADQLFNQHVIDQARIRELTAAHTNKQRTGAGDWNQLSKARVLHQSNLPHLIVA</sequence>
<dbReference type="Pfam" id="PF03184">
    <property type="entry name" value="DDE_1"/>
    <property type="match status" value="1"/>
</dbReference>
<dbReference type="GO" id="GO:0003677">
    <property type="term" value="F:DNA binding"/>
    <property type="evidence" value="ECO:0007669"/>
    <property type="project" value="TreeGrafter"/>
</dbReference>
<gene>
    <name evidence="2" type="ORF">SPSC_04725</name>
</gene>
<reference evidence="2" key="1">
    <citation type="submission" date="2014-06" db="EMBL/GenBank/DDBJ databases">
        <authorList>
            <person name="Ju J."/>
            <person name="Zhang J."/>
        </authorList>
    </citation>
    <scope>NUCLEOTIDE SEQUENCE</scope>
    <source>
        <strain evidence="2">SscI8</strain>
    </source>
</reference>
<accession>A0A127ZG08</accession>
<dbReference type="PANTHER" id="PTHR19303:SF74">
    <property type="entry name" value="POGO TRANSPOSABLE ELEMENT WITH KRAB DOMAIN"/>
    <property type="match status" value="1"/>
</dbReference>
<dbReference type="EMBL" id="LK056681">
    <property type="protein sequence ID" value="CDU24892.1"/>
    <property type="molecule type" value="Genomic_DNA"/>
</dbReference>
<organism evidence="2">
    <name type="scientific">Sporisorium scitamineum</name>
    <dbReference type="NCBI Taxonomy" id="49012"/>
    <lineage>
        <taxon>Eukaryota</taxon>
        <taxon>Fungi</taxon>
        <taxon>Dikarya</taxon>
        <taxon>Basidiomycota</taxon>
        <taxon>Ustilaginomycotina</taxon>
        <taxon>Ustilaginomycetes</taxon>
        <taxon>Ustilaginales</taxon>
        <taxon>Ustilaginaceae</taxon>
        <taxon>Sporisorium</taxon>
    </lineage>
</organism>
<evidence type="ECO:0000313" key="2">
    <source>
        <dbReference type="EMBL" id="CDU24892.1"/>
    </source>
</evidence>
<feature type="domain" description="DDE-1" evidence="1">
    <location>
        <begin position="50"/>
        <end position="213"/>
    </location>
</feature>
<protein>
    <submittedName>
        <fullName evidence="2">Related to transposase</fullName>
    </submittedName>
</protein>
<dbReference type="OrthoDB" id="2554202at2759"/>
<dbReference type="InterPro" id="IPR050863">
    <property type="entry name" value="CenT-Element_Derived"/>
</dbReference>
<name>A0A127ZG08_9BASI</name>
<dbReference type="GO" id="GO:0005634">
    <property type="term" value="C:nucleus"/>
    <property type="evidence" value="ECO:0007669"/>
    <property type="project" value="TreeGrafter"/>
</dbReference>
<evidence type="ECO:0000259" key="1">
    <source>
        <dbReference type="Pfam" id="PF03184"/>
    </source>
</evidence>
<proteinExistence type="predicted"/>
<dbReference type="InterPro" id="IPR004875">
    <property type="entry name" value="DDE_SF_endonuclease_dom"/>
</dbReference>
<dbReference type="AlphaFoldDB" id="A0A127ZG08"/>
<dbReference type="PANTHER" id="PTHR19303">
    <property type="entry name" value="TRANSPOSON"/>
    <property type="match status" value="1"/>
</dbReference>